<feature type="transmembrane region" description="Helical" evidence="11">
    <location>
        <begin position="165"/>
        <end position="187"/>
    </location>
</feature>
<keyword evidence="9 11" id="KW-0472">Membrane</keyword>
<dbReference type="OrthoDB" id="409725at2759"/>
<feature type="transmembrane region" description="Helical" evidence="11">
    <location>
        <begin position="12"/>
        <end position="36"/>
    </location>
</feature>
<dbReference type="FunFam" id="1.20.1280.290:FF:000001">
    <property type="entry name" value="Bidirectional sugar transporter SWEET"/>
    <property type="match status" value="1"/>
</dbReference>
<keyword evidence="8 11" id="KW-1133">Transmembrane helix</keyword>
<keyword evidence="7" id="KW-0677">Repeat</keyword>
<evidence type="ECO:0000256" key="4">
    <source>
        <dbReference type="ARBA" id="ARBA00022475"/>
    </source>
</evidence>
<evidence type="ECO:0000256" key="1">
    <source>
        <dbReference type="ARBA" id="ARBA00004651"/>
    </source>
</evidence>
<reference evidence="13" key="1">
    <citation type="journal article" date="2017" name="Gigascience">
        <title>The genome draft of coconut (Cocos nucifera).</title>
        <authorList>
            <person name="Xiao Y."/>
            <person name="Xu P."/>
            <person name="Fan H."/>
            <person name="Baudouin L."/>
            <person name="Xia W."/>
            <person name="Bocs S."/>
            <person name="Xu J."/>
            <person name="Li Q."/>
            <person name="Guo A."/>
            <person name="Zhou L."/>
            <person name="Li J."/>
            <person name="Wu Y."/>
            <person name="Ma Z."/>
            <person name="Armero A."/>
            <person name="Issali A.E."/>
            <person name="Liu N."/>
            <person name="Peng M."/>
            <person name="Yang Y."/>
        </authorList>
    </citation>
    <scope>NUCLEOTIDE SEQUENCE</scope>
    <source>
        <tissue evidence="13">Spear leaf of Hainan Tall coconut</tissue>
    </source>
</reference>
<comment type="function">
    <text evidence="11">Mediates both low-affinity uptake and efflux of sugar across the membrane.</text>
</comment>
<dbReference type="InterPro" id="IPR047664">
    <property type="entry name" value="SWEET"/>
</dbReference>
<reference evidence="13" key="2">
    <citation type="submission" date="2019-07" db="EMBL/GenBank/DDBJ databases">
        <authorList>
            <person name="Yang Y."/>
            <person name="Bocs S."/>
            <person name="Baudouin L."/>
        </authorList>
    </citation>
    <scope>NUCLEOTIDE SEQUENCE</scope>
    <source>
        <tissue evidence="13">Spear leaf of Hainan Tall coconut</tissue>
    </source>
</reference>
<protein>
    <recommendedName>
        <fullName evidence="11">Bidirectional sugar transporter SWEET</fullName>
    </recommendedName>
</protein>
<feature type="region of interest" description="Disordered" evidence="12">
    <location>
        <begin position="251"/>
        <end position="298"/>
    </location>
</feature>
<evidence type="ECO:0000256" key="10">
    <source>
        <dbReference type="ARBA" id="ARBA00037238"/>
    </source>
</evidence>
<comment type="subcellular location">
    <subcellularLocation>
        <location evidence="1 11">Cell membrane</location>
        <topology evidence="1 11">Multi-pass membrane protein</topology>
    </subcellularLocation>
</comment>
<dbReference type="FunFam" id="1.20.1280.290:FF:000003">
    <property type="entry name" value="Bidirectional sugar transporter SWEET"/>
    <property type="match status" value="1"/>
</dbReference>
<gene>
    <name evidence="13" type="ORF">COCNU_15G005320</name>
</gene>
<keyword evidence="14" id="KW-1185">Reference proteome</keyword>
<dbReference type="Pfam" id="PF03083">
    <property type="entry name" value="MtN3_slv"/>
    <property type="match status" value="2"/>
</dbReference>
<organism evidence="13 14">
    <name type="scientific">Cocos nucifera</name>
    <name type="common">Coconut palm</name>
    <dbReference type="NCBI Taxonomy" id="13894"/>
    <lineage>
        <taxon>Eukaryota</taxon>
        <taxon>Viridiplantae</taxon>
        <taxon>Streptophyta</taxon>
        <taxon>Embryophyta</taxon>
        <taxon>Tracheophyta</taxon>
        <taxon>Spermatophyta</taxon>
        <taxon>Magnoliopsida</taxon>
        <taxon>Liliopsida</taxon>
        <taxon>Arecaceae</taxon>
        <taxon>Arecoideae</taxon>
        <taxon>Cocoseae</taxon>
        <taxon>Attaleinae</taxon>
        <taxon>Cocos</taxon>
    </lineage>
</organism>
<keyword evidence="5 11" id="KW-0762">Sugar transport</keyword>
<feature type="compositionally biased region" description="Basic and acidic residues" evidence="12">
    <location>
        <begin position="260"/>
        <end position="276"/>
    </location>
</feature>
<evidence type="ECO:0000256" key="5">
    <source>
        <dbReference type="ARBA" id="ARBA00022597"/>
    </source>
</evidence>
<proteinExistence type="inferred from homology"/>
<dbReference type="Gene3D" id="1.20.1280.290">
    <property type="match status" value="2"/>
</dbReference>
<evidence type="ECO:0000256" key="8">
    <source>
        <dbReference type="ARBA" id="ARBA00022989"/>
    </source>
</evidence>
<evidence type="ECO:0000313" key="14">
    <source>
        <dbReference type="Proteomes" id="UP000797356"/>
    </source>
</evidence>
<evidence type="ECO:0000256" key="6">
    <source>
        <dbReference type="ARBA" id="ARBA00022692"/>
    </source>
</evidence>
<evidence type="ECO:0000256" key="11">
    <source>
        <dbReference type="RuleBase" id="RU910715"/>
    </source>
</evidence>
<feature type="compositionally biased region" description="Basic and acidic residues" evidence="12">
    <location>
        <begin position="285"/>
        <end position="298"/>
    </location>
</feature>
<accession>A0A8K0NDI6</accession>
<feature type="transmembrane region" description="Helical" evidence="11">
    <location>
        <begin position="48"/>
        <end position="65"/>
    </location>
</feature>
<sequence length="298" mass="33573">MAGLSLDHPWAFIFGILGNIISFMVYLAPLPTFYRVYKKKSTEGFQSVPYVVALFSAMLWIYYAFIKTDAYLLVTINSIGCIIETMYIVTYLGYAPKKARIFTAQILLLLNVGLFGLIVLVTLLATKGPERVHVLGWVCVGLSISVFIAPLTIIRLVIRTKSVEFMPFWLSFFLTMSAIAWFSYGLLTKDIYVALPNILGFIFGVVQMGIYIAYRWAEKVAYHDHKVSEHIIIAIPKLGTGEWSSEVHPIDVISSSPGVHGEENADKKGQERHEPTNDGDMENMEAQKEIDEMKQLEV</sequence>
<feature type="transmembrane region" description="Helical" evidence="11">
    <location>
        <begin position="193"/>
        <end position="214"/>
    </location>
</feature>
<dbReference type="EMBL" id="CM017886">
    <property type="protein sequence ID" value="KAG1370166.1"/>
    <property type="molecule type" value="Genomic_DNA"/>
</dbReference>
<keyword evidence="6 11" id="KW-0812">Transmembrane</keyword>
<dbReference type="PANTHER" id="PTHR10791:SF22">
    <property type="entry name" value="BIDIRECTIONAL SUGAR TRANSPORTER SWEET11"/>
    <property type="match status" value="1"/>
</dbReference>
<evidence type="ECO:0000313" key="13">
    <source>
        <dbReference type="EMBL" id="KAG1370166.1"/>
    </source>
</evidence>
<keyword evidence="3 11" id="KW-0813">Transport</keyword>
<comment type="similarity">
    <text evidence="2 11">Belongs to the SWEET sugar transporter family.</text>
</comment>
<evidence type="ECO:0000256" key="7">
    <source>
        <dbReference type="ARBA" id="ARBA00022737"/>
    </source>
</evidence>
<dbReference type="Proteomes" id="UP000797356">
    <property type="component" value="Chromosome 15"/>
</dbReference>
<feature type="transmembrane region" description="Helical" evidence="11">
    <location>
        <begin position="106"/>
        <end position="126"/>
    </location>
</feature>
<evidence type="ECO:0000256" key="9">
    <source>
        <dbReference type="ARBA" id="ARBA00023136"/>
    </source>
</evidence>
<dbReference type="GO" id="GO:0051119">
    <property type="term" value="F:sugar transmembrane transporter activity"/>
    <property type="evidence" value="ECO:0007669"/>
    <property type="project" value="InterPro"/>
</dbReference>
<dbReference type="InterPro" id="IPR004316">
    <property type="entry name" value="SWEET_rpt"/>
</dbReference>
<dbReference type="AlphaFoldDB" id="A0A8K0NDI6"/>
<dbReference type="PANTHER" id="PTHR10791">
    <property type="entry name" value="RAG1-ACTIVATING PROTEIN 1"/>
    <property type="match status" value="1"/>
</dbReference>
<comment type="caution">
    <text evidence="13">The sequence shown here is derived from an EMBL/GenBank/DDBJ whole genome shotgun (WGS) entry which is preliminary data.</text>
</comment>
<feature type="transmembrane region" description="Helical" evidence="11">
    <location>
        <begin position="132"/>
        <end position="158"/>
    </location>
</feature>
<evidence type="ECO:0000256" key="3">
    <source>
        <dbReference type="ARBA" id="ARBA00022448"/>
    </source>
</evidence>
<name>A0A8K0NDI6_COCNU</name>
<evidence type="ECO:0000256" key="2">
    <source>
        <dbReference type="ARBA" id="ARBA00007809"/>
    </source>
</evidence>
<dbReference type="SMR" id="A0A8K0NDI6"/>
<feature type="transmembrane region" description="Helical" evidence="11">
    <location>
        <begin position="71"/>
        <end position="94"/>
    </location>
</feature>
<dbReference type="GO" id="GO:0005886">
    <property type="term" value="C:plasma membrane"/>
    <property type="evidence" value="ECO:0007669"/>
    <property type="project" value="UniProtKB-SubCell"/>
</dbReference>
<evidence type="ECO:0000256" key="12">
    <source>
        <dbReference type="SAM" id="MobiDB-lite"/>
    </source>
</evidence>
<comment type="function">
    <text evidence="10">Mediates both low-affinity uptake and efflux of sugar across the plasma membrane.</text>
</comment>
<keyword evidence="4" id="KW-1003">Cell membrane</keyword>